<evidence type="ECO:0000313" key="5">
    <source>
        <dbReference type="EMBL" id="PVD26347.1"/>
    </source>
</evidence>
<feature type="compositionally biased region" description="Basic and acidic residues" evidence="3">
    <location>
        <begin position="143"/>
        <end position="160"/>
    </location>
</feature>
<keyword evidence="1" id="KW-0507">mRNA processing</keyword>
<dbReference type="GO" id="GO:0008380">
    <property type="term" value="P:RNA splicing"/>
    <property type="evidence" value="ECO:0007669"/>
    <property type="project" value="UniProtKB-KW"/>
</dbReference>
<feature type="region of interest" description="Disordered" evidence="3">
    <location>
        <begin position="244"/>
        <end position="311"/>
    </location>
</feature>
<evidence type="ECO:0000256" key="2">
    <source>
        <dbReference type="ARBA" id="ARBA00023187"/>
    </source>
</evidence>
<feature type="domain" description="Suppressor of white apricot N-terminal" evidence="4">
    <location>
        <begin position="39"/>
        <end position="170"/>
    </location>
</feature>
<feature type="region of interest" description="Disordered" evidence="3">
    <location>
        <begin position="319"/>
        <end position="338"/>
    </location>
</feature>
<feature type="compositionally biased region" description="Polar residues" evidence="3">
    <location>
        <begin position="440"/>
        <end position="450"/>
    </location>
</feature>
<comment type="caution">
    <text evidence="5">The sequence shown here is derived from an EMBL/GenBank/DDBJ whole genome shotgun (WGS) entry which is preliminary data.</text>
</comment>
<dbReference type="InterPro" id="IPR040397">
    <property type="entry name" value="SWAP"/>
</dbReference>
<evidence type="ECO:0000259" key="4">
    <source>
        <dbReference type="SMART" id="SM01141"/>
    </source>
</evidence>
<dbReference type="InterPro" id="IPR019147">
    <property type="entry name" value="SWAP_N_domain"/>
</dbReference>
<keyword evidence="2" id="KW-0508">mRNA splicing</keyword>
<feature type="compositionally biased region" description="Low complexity" evidence="3">
    <location>
        <begin position="277"/>
        <end position="300"/>
    </location>
</feature>
<gene>
    <name evidence="5" type="ORF">C0Q70_14018</name>
</gene>
<accession>A0A2T7NYU4</accession>
<feature type="compositionally biased region" description="Basic and acidic residues" evidence="3">
    <location>
        <begin position="547"/>
        <end position="565"/>
    </location>
</feature>
<evidence type="ECO:0000256" key="1">
    <source>
        <dbReference type="ARBA" id="ARBA00022664"/>
    </source>
</evidence>
<sequence length="657" mass="73997">MWHEARKQERKIRGLMVDYKKRADRRKEFYEKIKLDPTQFLRVYGRPVKISFDPAVALAAESPQSTMPWQGDPANMIDRFDVRAHLDFIPEFTGKVPELTEEEEEEDRKCNYERYRTLVENEASGLSEEQCLHEIYIDEHFGLPNKSGEEEKKKNADKKAAIGYVYEDSTPAEEKDNPEEDSDEESSDTDVETADLDITLDVDTLTIEQEIEINSFAHQYGMKDEDFVEMLRKDKEELEALKHAKQIEEEKAQFSGRKSRRERRAFKEKQLQGRRISPPSYAAKSSPKYEPYKRSGSSSRSRSRSPDDVGKVKFITSFGAESEEEGGAATMQGKTNQGHQTCAGNHAQDLAQGQDLILGQAGEEVEAEMAVGDDVYPGMTGAHLEICGQDLGHRESGLDLAHEDTEDLAQELLCQNLEATPLGQGLVQGQEAQSQDHHPNPNQDLDQSHQGLRRKKGWSKSPSPKTKPPVVVKRYRRASLSSRSSESEMEEDDTSSNKSASKDAGTLSRNRSGGSFKAGNTSGIFQGKLTPQERLRRKMQAQLNKQYKADKRAEISKISKMEQERLRRRASQQDNGNASQGEREEAQRTGKLERERRARRSRSGSSGGIGSDGDEDIFEENPSHSPRRSQSPVDMEKPRSVSRSRSPSSEGAGLVSY</sequence>
<evidence type="ECO:0000313" key="6">
    <source>
        <dbReference type="Proteomes" id="UP000245119"/>
    </source>
</evidence>
<feature type="compositionally biased region" description="Low complexity" evidence="3">
    <location>
        <begin position="459"/>
        <end position="484"/>
    </location>
</feature>
<dbReference type="GO" id="GO:0006397">
    <property type="term" value="P:mRNA processing"/>
    <property type="evidence" value="ECO:0007669"/>
    <property type="project" value="UniProtKB-KW"/>
</dbReference>
<dbReference type="SMART" id="SM01141">
    <property type="entry name" value="DRY_EERY"/>
    <property type="match status" value="1"/>
</dbReference>
<dbReference type="Pfam" id="PF09750">
    <property type="entry name" value="DRY_EERY"/>
    <property type="match status" value="1"/>
</dbReference>
<keyword evidence="6" id="KW-1185">Reference proteome</keyword>
<feature type="compositionally biased region" description="Acidic residues" evidence="3">
    <location>
        <begin position="176"/>
        <end position="196"/>
    </location>
</feature>
<dbReference type="Proteomes" id="UP000245119">
    <property type="component" value="Linkage Group LG8"/>
</dbReference>
<dbReference type="OrthoDB" id="10070965at2759"/>
<feature type="compositionally biased region" description="Basic and acidic residues" evidence="3">
    <location>
        <begin position="581"/>
        <end position="596"/>
    </location>
</feature>
<protein>
    <recommendedName>
        <fullName evidence="4">Suppressor of white apricot N-terminal domain-containing protein</fullName>
    </recommendedName>
</protein>
<organism evidence="5 6">
    <name type="scientific">Pomacea canaliculata</name>
    <name type="common">Golden apple snail</name>
    <dbReference type="NCBI Taxonomy" id="400727"/>
    <lineage>
        <taxon>Eukaryota</taxon>
        <taxon>Metazoa</taxon>
        <taxon>Spiralia</taxon>
        <taxon>Lophotrochozoa</taxon>
        <taxon>Mollusca</taxon>
        <taxon>Gastropoda</taxon>
        <taxon>Caenogastropoda</taxon>
        <taxon>Architaenioglossa</taxon>
        <taxon>Ampullarioidea</taxon>
        <taxon>Ampullariidae</taxon>
        <taxon>Pomacea</taxon>
    </lineage>
</organism>
<evidence type="ECO:0000256" key="3">
    <source>
        <dbReference type="SAM" id="MobiDB-lite"/>
    </source>
</evidence>
<name>A0A2T7NYU4_POMCA</name>
<dbReference type="PANTHER" id="PTHR13161:SF4">
    <property type="entry name" value="CLK4-ASSOCIATING SERINE_ARGININE RICH PROTEIN"/>
    <property type="match status" value="1"/>
</dbReference>
<feature type="compositionally biased region" description="Polar residues" evidence="3">
    <location>
        <begin position="507"/>
        <end position="524"/>
    </location>
</feature>
<dbReference type="STRING" id="400727.A0A2T7NYU4"/>
<proteinExistence type="predicted"/>
<dbReference type="EMBL" id="PZQS01000008">
    <property type="protein sequence ID" value="PVD26347.1"/>
    <property type="molecule type" value="Genomic_DNA"/>
</dbReference>
<reference evidence="5 6" key="1">
    <citation type="submission" date="2018-04" db="EMBL/GenBank/DDBJ databases">
        <title>The genome of golden apple snail Pomacea canaliculata provides insight into stress tolerance and invasive adaptation.</title>
        <authorList>
            <person name="Liu C."/>
            <person name="Liu B."/>
            <person name="Ren Y."/>
            <person name="Zhang Y."/>
            <person name="Wang H."/>
            <person name="Li S."/>
            <person name="Jiang F."/>
            <person name="Yin L."/>
            <person name="Zhang G."/>
            <person name="Qian W."/>
            <person name="Fan W."/>
        </authorList>
    </citation>
    <scope>NUCLEOTIDE SEQUENCE [LARGE SCALE GENOMIC DNA]</scope>
    <source>
        <strain evidence="5">SZHN2017</strain>
        <tissue evidence="5">Muscle</tissue>
    </source>
</reference>
<feature type="region of interest" description="Disordered" evidence="3">
    <location>
        <begin position="143"/>
        <end position="196"/>
    </location>
</feature>
<dbReference type="AlphaFoldDB" id="A0A2T7NYU4"/>
<dbReference type="PANTHER" id="PTHR13161">
    <property type="entry name" value="SPLICING FACTOR SUPPRESSOR OF WHITE APRICOT"/>
    <property type="match status" value="1"/>
</dbReference>
<feature type="region of interest" description="Disordered" evidence="3">
    <location>
        <begin position="427"/>
        <end position="657"/>
    </location>
</feature>